<dbReference type="EMBL" id="JAGXEW010000040">
    <property type="protein sequence ID" value="KAK1153615.1"/>
    <property type="molecule type" value="Genomic_DNA"/>
</dbReference>
<dbReference type="InterPro" id="IPR017907">
    <property type="entry name" value="Znf_RING_CS"/>
</dbReference>
<keyword evidence="3" id="KW-0862">Zinc</keyword>
<dbReference type="SUPFAM" id="SSF57850">
    <property type="entry name" value="RING/U-box"/>
    <property type="match status" value="1"/>
</dbReference>
<proteinExistence type="predicted"/>
<reference evidence="4" key="1">
    <citation type="submission" date="2022-02" db="EMBL/GenBank/DDBJ databases">
        <title>Atlantic sturgeon de novo genome assembly.</title>
        <authorList>
            <person name="Stock M."/>
            <person name="Klopp C."/>
            <person name="Guiguen Y."/>
            <person name="Cabau C."/>
            <person name="Parinello H."/>
            <person name="Santidrian Yebra-Pimentel E."/>
            <person name="Kuhl H."/>
            <person name="Dirks R.P."/>
            <person name="Guessner J."/>
            <person name="Wuertz S."/>
            <person name="Du K."/>
            <person name="Schartl M."/>
        </authorList>
    </citation>
    <scope>NUCLEOTIDE SEQUENCE</scope>
    <source>
        <strain evidence="4">STURGEONOMICS-FGT-2020</strain>
        <tissue evidence="4">Whole blood</tissue>
    </source>
</reference>
<keyword evidence="2" id="KW-0863">Zinc-finger</keyword>
<gene>
    <name evidence="4" type="ORF">AOXY_G29711</name>
</gene>
<organism evidence="4 5">
    <name type="scientific">Acipenser oxyrinchus oxyrinchus</name>
    <dbReference type="NCBI Taxonomy" id="40147"/>
    <lineage>
        <taxon>Eukaryota</taxon>
        <taxon>Metazoa</taxon>
        <taxon>Chordata</taxon>
        <taxon>Craniata</taxon>
        <taxon>Vertebrata</taxon>
        <taxon>Euteleostomi</taxon>
        <taxon>Actinopterygii</taxon>
        <taxon>Chondrostei</taxon>
        <taxon>Acipenseriformes</taxon>
        <taxon>Acipenseridae</taxon>
        <taxon>Acipenser</taxon>
    </lineage>
</organism>
<dbReference type="GO" id="GO:0008270">
    <property type="term" value="F:zinc ion binding"/>
    <property type="evidence" value="ECO:0007669"/>
    <property type="project" value="UniProtKB-KW"/>
</dbReference>
<dbReference type="Gene3D" id="1.20.120.1750">
    <property type="match status" value="1"/>
</dbReference>
<protein>
    <submittedName>
        <fullName evidence="4">E3 ubiquitin-protein ligase RNF217 isoform X1</fullName>
    </submittedName>
</protein>
<sequence length="265" mass="29506">MAFPNRDVVLSRKPNLTLIPNPDRTYRLLEPQRKRGNAQFPLASCGHSVNPADVTESVKSLLDQKSLEFRCPVCDKEWSWRETRKLTQLPEPELCALEERVNLIAQDRPELYKKCPACSLLLQRPGDDDASVALCVACPGCSRSRGKPCLLCWACLSPWQGGEEAGEGAGCTNKACGLISALLFCSVVTEPDSRVLGCPLIRACPKCHQLTMHTGGCKYVCCQGCRHRFCFICLERSENCKRTGPGLYWALQCSKPRAERQRLDC</sequence>
<dbReference type="PROSITE" id="PS00518">
    <property type="entry name" value="ZF_RING_1"/>
    <property type="match status" value="1"/>
</dbReference>
<dbReference type="AlphaFoldDB" id="A0AAD8FQL8"/>
<evidence type="ECO:0000256" key="1">
    <source>
        <dbReference type="ARBA" id="ARBA00022723"/>
    </source>
</evidence>
<name>A0AAD8FQL8_ACIOX</name>
<dbReference type="CDD" id="cd20336">
    <property type="entry name" value="Rcat_RBR"/>
    <property type="match status" value="1"/>
</dbReference>
<keyword evidence="1" id="KW-0479">Metal-binding</keyword>
<evidence type="ECO:0000256" key="2">
    <source>
        <dbReference type="ARBA" id="ARBA00022771"/>
    </source>
</evidence>
<keyword evidence="5" id="KW-1185">Reference proteome</keyword>
<evidence type="ECO:0000313" key="4">
    <source>
        <dbReference type="EMBL" id="KAK1153615.1"/>
    </source>
</evidence>
<evidence type="ECO:0000313" key="5">
    <source>
        <dbReference type="Proteomes" id="UP001230051"/>
    </source>
</evidence>
<dbReference type="Proteomes" id="UP001230051">
    <property type="component" value="Unassembled WGS sequence"/>
</dbReference>
<evidence type="ECO:0000256" key="3">
    <source>
        <dbReference type="ARBA" id="ARBA00022833"/>
    </source>
</evidence>
<accession>A0AAD8FQL8</accession>
<comment type="caution">
    <text evidence="4">The sequence shown here is derived from an EMBL/GenBank/DDBJ whole genome shotgun (WGS) entry which is preliminary data.</text>
</comment>